<reference evidence="2" key="1">
    <citation type="submission" date="2025-08" db="UniProtKB">
        <authorList>
            <consortium name="RefSeq"/>
        </authorList>
    </citation>
    <scope>IDENTIFICATION</scope>
    <source>
        <tissue evidence="2">Whole body</tissue>
    </source>
</reference>
<dbReference type="RefSeq" id="XP_025407239.1">
    <property type="nucleotide sequence ID" value="XM_025551454.1"/>
</dbReference>
<gene>
    <name evidence="2" type="primary">LOC112681192</name>
</gene>
<keyword evidence="1" id="KW-1185">Reference proteome</keyword>
<proteinExistence type="predicted"/>
<sequence length="205" mass="23599">MSSVGRQIHGRALLDNGSQRNFITSNLVHKLGLKRQKVNIPICGIRESKNNIKYKLSAIVQSLDSSHKKTIEFLVLSKITDPSFNHPGNIDVLIGGKTYWDIICAEKLKIKEGPYLQRTLFGWVVKHQYELLDDKIELFWKMEELPSKHIFTDEQKLYLTHFSENVYQNEDGKSIVKLPFKYDNLKHMGCIGNASGDNQLVNRKQ</sequence>
<protein>
    <submittedName>
        <fullName evidence="2">Uncharacterized protein LOC112681192</fullName>
    </submittedName>
</protein>
<accession>A0A8B8F8S2</accession>
<dbReference type="GeneID" id="112681192"/>
<dbReference type="Proteomes" id="UP000694846">
    <property type="component" value="Unplaced"/>
</dbReference>
<organism evidence="1 2">
    <name type="scientific">Sipha flava</name>
    <name type="common">yellow sugarcane aphid</name>
    <dbReference type="NCBI Taxonomy" id="143950"/>
    <lineage>
        <taxon>Eukaryota</taxon>
        <taxon>Metazoa</taxon>
        <taxon>Ecdysozoa</taxon>
        <taxon>Arthropoda</taxon>
        <taxon>Hexapoda</taxon>
        <taxon>Insecta</taxon>
        <taxon>Pterygota</taxon>
        <taxon>Neoptera</taxon>
        <taxon>Paraneoptera</taxon>
        <taxon>Hemiptera</taxon>
        <taxon>Sternorrhyncha</taxon>
        <taxon>Aphidomorpha</taxon>
        <taxon>Aphidoidea</taxon>
        <taxon>Aphididae</taxon>
        <taxon>Sipha</taxon>
    </lineage>
</organism>
<name>A0A8B8F8S2_9HEMI</name>
<dbReference type="OrthoDB" id="6628962at2759"/>
<dbReference type="AlphaFoldDB" id="A0A8B8F8S2"/>
<evidence type="ECO:0000313" key="1">
    <source>
        <dbReference type="Proteomes" id="UP000694846"/>
    </source>
</evidence>
<evidence type="ECO:0000313" key="2">
    <source>
        <dbReference type="RefSeq" id="XP_025407239.1"/>
    </source>
</evidence>
<dbReference type="InterPro" id="IPR021109">
    <property type="entry name" value="Peptidase_aspartic_dom_sf"/>
</dbReference>
<dbReference type="Gene3D" id="2.40.70.10">
    <property type="entry name" value="Acid Proteases"/>
    <property type="match status" value="1"/>
</dbReference>